<dbReference type="EC" id="2.7.4.3" evidence="5 7"/>
<evidence type="ECO:0000259" key="8">
    <source>
        <dbReference type="Pfam" id="PF05191"/>
    </source>
</evidence>
<dbReference type="GO" id="GO:0004017">
    <property type="term" value="F:AMP kinase activity"/>
    <property type="evidence" value="ECO:0007669"/>
    <property type="project" value="UniProtKB-UniRule"/>
</dbReference>
<comment type="similarity">
    <text evidence="5 6">Belongs to the adenylate kinase family.</text>
</comment>
<dbReference type="GO" id="GO:0005524">
    <property type="term" value="F:ATP binding"/>
    <property type="evidence" value="ECO:0007669"/>
    <property type="project" value="UniProtKB-UniRule"/>
</dbReference>
<dbReference type="PRINTS" id="PR00094">
    <property type="entry name" value="ADENYLTKNASE"/>
</dbReference>
<dbReference type="InterPro" id="IPR027417">
    <property type="entry name" value="P-loop_NTPase"/>
</dbReference>
<comment type="domain">
    <text evidence="5">Consists of three domains, a large central CORE domain and two small peripheral domains, NMPbind and LID, which undergo movements during catalysis. The LID domain closes over the site of phosphoryl transfer upon ATP binding. Assembling and dissambling the active center during each catalytic cycle provides an effective means to prevent ATP hydrolysis.</text>
</comment>
<comment type="function">
    <text evidence="5">Catalyzes the reversible transfer of the terminal phosphate group between ATP and AMP. Plays an important role in cellular energy homeostasis and in adenine nucleotide metabolism.</text>
</comment>
<organism evidence="9 10">
    <name type="scientific">Buchnera aphidicola</name>
    <name type="common">Hyperomyzus lactucae</name>
    <dbReference type="NCBI Taxonomy" id="1241860"/>
    <lineage>
        <taxon>Bacteria</taxon>
        <taxon>Pseudomonadati</taxon>
        <taxon>Pseudomonadota</taxon>
        <taxon>Gammaproteobacteria</taxon>
        <taxon>Enterobacterales</taxon>
        <taxon>Erwiniaceae</taxon>
        <taxon>Buchnera</taxon>
    </lineage>
</organism>
<evidence type="ECO:0000256" key="4">
    <source>
        <dbReference type="ARBA" id="ARBA00022777"/>
    </source>
</evidence>
<dbReference type="Gene3D" id="3.40.50.300">
    <property type="entry name" value="P-loop containing nucleotide triphosphate hydrolases"/>
    <property type="match status" value="1"/>
</dbReference>
<dbReference type="NCBIfam" id="NF001379">
    <property type="entry name" value="PRK00279.1-1"/>
    <property type="match status" value="1"/>
</dbReference>
<evidence type="ECO:0000256" key="1">
    <source>
        <dbReference type="ARBA" id="ARBA00022679"/>
    </source>
</evidence>
<comment type="catalytic activity">
    <reaction evidence="5 7">
        <text>AMP + ATP = 2 ADP</text>
        <dbReference type="Rhea" id="RHEA:12973"/>
        <dbReference type="ChEBI" id="CHEBI:30616"/>
        <dbReference type="ChEBI" id="CHEBI:456215"/>
        <dbReference type="ChEBI" id="CHEBI:456216"/>
        <dbReference type="EC" id="2.7.4.3"/>
    </reaction>
</comment>
<feature type="binding site" evidence="5">
    <location>
        <position position="36"/>
    </location>
    <ligand>
        <name>AMP</name>
        <dbReference type="ChEBI" id="CHEBI:456215"/>
    </ligand>
</feature>
<keyword evidence="4 5" id="KW-0418">Kinase</keyword>
<feature type="binding site" evidence="5">
    <location>
        <position position="156"/>
    </location>
    <ligand>
        <name>AMP</name>
        <dbReference type="ChEBI" id="CHEBI:456215"/>
    </ligand>
</feature>
<evidence type="ECO:0000256" key="2">
    <source>
        <dbReference type="ARBA" id="ARBA00022727"/>
    </source>
</evidence>
<reference evidence="9 10" key="2">
    <citation type="submission" date="2019-05" db="EMBL/GenBank/DDBJ databases">
        <title>Genome evolution of the obligate endosymbiont Buchnera aphidicola.</title>
        <authorList>
            <person name="Moran N.A."/>
        </authorList>
    </citation>
    <scope>NUCLEOTIDE SEQUENCE [LARGE SCALE GENOMIC DNA]</scope>
    <source>
        <strain evidence="9 10">Hla</strain>
    </source>
</reference>
<feature type="binding site" evidence="5">
    <location>
        <position position="167"/>
    </location>
    <ligand>
        <name>AMP</name>
        <dbReference type="ChEBI" id="CHEBI:456215"/>
    </ligand>
</feature>
<feature type="region of interest" description="NMP" evidence="5">
    <location>
        <begin position="30"/>
        <end position="59"/>
    </location>
</feature>
<keyword evidence="5" id="KW-0963">Cytoplasm</keyword>
<keyword evidence="1 5" id="KW-0808">Transferase</keyword>
<dbReference type="GO" id="GO:0005737">
    <property type="term" value="C:cytoplasm"/>
    <property type="evidence" value="ECO:0007669"/>
    <property type="project" value="UniProtKB-SubCell"/>
</dbReference>
<dbReference type="CDD" id="cd01428">
    <property type="entry name" value="ADK"/>
    <property type="match status" value="1"/>
</dbReference>
<feature type="binding site" evidence="5">
    <location>
        <position position="92"/>
    </location>
    <ligand>
        <name>AMP</name>
        <dbReference type="ChEBI" id="CHEBI:456215"/>
    </ligand>
</feature>
<feature type="binding site" evidence="5">
    <location>
        <position position="123"/>
    </location>
    <ligand>
        <name>ATP</name>
        <dbReference type="ChEBI" id="CHEBI:30616"/>
    </ligand>
</feature>
<comment type="pathway">
    <text evidence="5">Purine metabolism; AMP biosynthesis via salvage pathway; AMP from ADP: step 1/1.</text>
</comment>
<dbReference type="RefSeq" id="WP_158358018.1">
    <property type="nucleotide sequence ID" value="NZ_CP034876.1"/>
</dbReference>
<dbReference type="HAMAP" id="MF_00235">
    <property type="entry name" value="Adenylate_kinase_Adk"/>
    <property type="match status" value="1"/>
</dbReference>
<feature type="region of interest" description="LID" evidence="5">
    <location>
        <begin position="122"/>
        <end position="159"/>
    </location>
</feature>
<dbReference type="FunFam" id="3.40.50.300:FF:000106">
    <property type="entry name" value="Adenylate kinase mitochondrial"/>
    <property type="match status" value="1"/>
</dbReference>
<dbReference type="InterPro" id="IPR007862">
    <property type="entry name" value="Adenylate_kinase_lid-dom"/>
</dbReference>
<evidence type="ECO:0000256" key="6">
    <source>
        <dbReference type="RuleBase" id="RU003330"/>
    </source>
</evidence>
<protein>
    <recommendedName>
        <fullName evidence="5 7">Adenylate kinase</fullName>
        <shortName evidence="5">AK</shortName>
        <ecNumber evidence="5 7">2.7.4.3</ecNumber>
    </recommendedName>
    <alternativeName>
        <fullName evidence="5">ATP-AMP transphosphorylase</fullName>
    </alternativeName>
    <alternativeName>
        <fullName evidence="5">ATP:AMP phosphotransferase</fullName>
    </alternativeName>
    <alternativeName>
        <fullName evidence="5">Adenylate monophosphate kinase</fullName>
    </alternativeName>
</protein>
<dbReference type="EMBL" id="CP034876">
    <property type="protein sequence ID" value="QCI21196.1"/>
    <property type="molecule type" value="Genomic_DNA"/>
</dbReference>
<feature type="binding site" evidence="5">
    <location>
        <position position="31"/>
    </location>
    <ligand>
        <name>AMP</name>
        <dbReference type="ChEBI" id="CHEBI:456215"/>
    </ligand>
</feature>
<keyword evidence="2 5" id="KW-0545">Nucleotide biosynthesis</keyword>
<dbReference type="GO" id="GO:0044209">
    <property type="term" value="P:AMP salvage"/>
    <property type="evidence" value="ECO:0007669"/>
    <property type="project" value="UniProtKB-UniRule"/>
</dbReference>
<keyword evidence="5 7" id="KW-0067">ATP-binding</keyword>
<feature type="binding site" evidence="5">
    <location>
        <begin position="85"/>
        <end position="88"/>
    </location>
    <ligand>
        <name>AMP</name>
        <dbReference type="ChEBI" id="CHEBI:456215"/>
    </ligand>
</feature>
<comment type="subcellular location">
    <subcellularLocation>
        <location evidence="5 7">Cytoplasm</location>
    </subcellularLocation>
</comment>
<dbReference type="PANTHER" id="PTHR23359">
    <property type="entry name" value="NUCLEOTIDE KINASE"/>
    <property type="match status" value="1"/>
</dbReference>
<gene>
    <name evidence="5" type="primary">adk</name>
    <name evidence="9" type="ORF">D9V68_02475</name>
</gene>
<evidence type="ECO:0000313" key="10">
    <source>
        <dbReference type="Proteomes" id="UP000298738"/>
    </source>
</evidence>
<dbReference type="InterPro" id="IPR000850">
    <property type="entry name" value="Adenylat/UMP-CMP_kin"/>
</dbReference>
<dbReference type="InterPro" id="IPR033690">
    <property type="entry name" value="Adenylat_kinase_CS"/>
</dbReference>
<dbReference type="OrthoDB" id="9805030at2"/>
<dbReference type="Proteomes" id="UP000298738">
    <property type="component" value="Chromosome"/>
</dbReference>
<evidence type="ECO:0000256" key="7">
    <source>
        <dbReference type="RuleBase" id="RU003331"/>
    </source>
</evidence>
<evidence type="ECO:0000313" key="9">
    <source>
        <dbReference type="EMBL" id="QCI21196.1"/>
    </source>
</evidence>
<evidence type="ECO:0000256" key="5">
    <source>
        <dbReference type="HAMAP-Rule" id="MF_00235"/>
    </source>
</evidence>
<feature type="domain" description="Adenylate kinase active site lid" evidence="8">
    <location>
        <begin position="123"/>
        <end position="158"/>
    </location>
</feature>
<dbReference type="AlphaFoldDB" id="A0A4D6XV47"/>
<reference evidence="9 10" key="1">
    <citation type="submission" date="2018-12" db="EMBL/GenBank/DDBJ databases">
        <authorList>
            <person name="Chong R.A."/>
        </authorList>
    </citation>
    <scope>NUCLEOTIDE SEQUENCE [LARGE SCALE GENOMIC DNA]</scope>
    <source>
        <strain evidence="9 10">Hla</strain>
    </source>
</reference>
<dbReference type="NCBIfam" id="NF001381">
    <property type="entry name" value="PRK00279.1-3"/>
    <property type="match status" value="1"/>
</dbReference>
<dbReference type="InterPro" id="IPR006259">
    <property type="entry name" value="Adenyl_kin_sub"/>
</dbReference>
<dbReference type="PROSITE" id="PS00113">
    <property type="entry name" value="ADENYLATE_KINASE"/>
    <property type="match status" value="1"/>
</dbReference>
<feature type="binding site" evidence="5">
    <location>
        <position position="200"/>
    </location>
    <ligand>
        <name>ATP</name>
        <dbReference type="ChEBI" id="CHEBI:30616"/>
    </ligand>
</feature>
<dbReference type="UniPathway" id="UPA00588">
    <property type="reaction ID" value="UER00649"/>
</dbReference>
<dbReference type="SUPFAM" id="SSF52540">
    <property type="entry name" value="P-loop containing nucleoside triphosphate hydrolases"/>
    <property type="match status" value="1"/>
</dbReference>
<feature type="binding site" evidence="5">
    <location>
        <begin position="132"/>
        <end position="133"/>
    </location>
    <ligand>
        <name>ATP</name>
        <dbReference type="ChEBI" id="CHEBI:30616"/>
    </ligand>
</feature>
<comment type="caution">
    <text evidence="5">Lacks conserved residue(s) required for the propagation of feature annotation.</text>
</comment>
<comment type="subunit">
    <text evidence="5 7">Monomer.</text>
</comment>
<feature type="binding site" evidence="5">
    <location>
        <begin position="10"/>
        <end position="15"/>
    </location>
    <ligand>
        <name>ATP</name>
        <dbReference type="ChEBI" id="CHEBI:30616"/>
    </ligand>
</feature>
<feature type="binding site" evidence="5">
    <location>
        <begin position="57"/>
        <end position="59"/>
    </location>
    <ligand>
        <name>AMP</name>
        <dbReference type="ChEBI" id="CHEBI:456215"/>
    </ligand>
</feature>
<sequence length="215" mass="25142">MRILLLGAPGTGKGTQAKFIKQKYKIPQISTGDMLRENIYTKNKIGEDIQKIIKKGNLVSDEIVCNLIHDRIQKKDCKNGFILDGFPRTLEQCFYLSKNKIKIDYVLELILPYESILERISGRRIHIPSGRVYHVKFNPPKIKDQDDVTKELLITREDDQKASIKRRLEEYKKITYPLIEYYLNEKKINGIKFFQINTINSVLSVKKKIEEILKQ</sequence>
<proteinExistence type="inferred from homology"/>
<accession>A0A4D6XV47</accession>
<dbReference type="Pfam" id="PF00406">
    <property type="entry name" value="ADK"/>
    <property type="match status" value="1"/>
</dbReference>
<keyword evidence="3 5" id="KW-0547">Nucleotide-binding</keyword>
<evidence type="ECO:0000256" key="3">
    <source>
        <dbReference type="ARBA" id="ARBA00022741"/>
    </source>
</evidence>
<dbReference type="NCBIfam" id="TIGR01351">
    <property type="entry name" value="adk"/>
    <property type="match status" value="1"/>
</dbReference>
<name>A0A4D6XV47_9GAMM</name>
<dbReference type="Pfam" id="PF05191">
    <property type="entry name" value="ADK_lid"/>
    <property type="match status" value="1"/>
</dbReference>